<protein>
    <submittedName>
        <fullName evidence="6">Nose resistant-to-fluoxetine protein N-terminal domain-containing protein</fullName>
    </submittedName>
</protein>
<accession>A0A9J2PXF6</accession>
<sequence length="1001" mass="114573">MTMRTSLIIVLLYCSNTFCQMDRYERANNFSANFRNDNAHIQQRNSEVLRQLERSFWMGLASNFLDGIDVSAECNEDLNLIVPCVLQILNETYSNTSGSDCANVILLAALRMIDATGKVEPGILSGRRIFNGLYSECLAIDEVVENKTRHLQGGYGRLFFDIQFRDYSNQNACRISAGDVDEWAYDFCLPRMCSNSKDLLVLGRLIKIGGVCPTCFAMSTDEQARKTDYKTWITVAVLCMIGAASIIGTIYDYFFSKKYEQTAFGKSTIIQCFVAFSIHTNIVGIFSTENAHKSGQIGPIHFMRLVSLVWIATGHVAATAPLLMTNPLDALRIVKDWSTQILTNAYFAVDTFFFMSGLLVAFIWFKGYYRNKRRQMSLLAWIMFYVHRIVRLSPSYYLVIAFYTFVFRTFMKNMPNLLYHLPDSCEENWWINFIYLNNYIDYTNQCYLISWYLATDLQMYIFAPVILISLAFKPLFGFITALLILLASTAANIATIYKFYFPPSNYALGAMDPRMKDINKYTLLIYGAPWIRCQIYIIGMLTGYLLQTKKELHINRVVNIVLWIISLALGALVVFSLKDWANGVLMGLAARALYSALSKVAWGLALSYITISCFYGYGGPINEFMSWSIWIPLGRLTYSAYLIHYCVLYYFIGMSNVPSTFTNFSFLVRFYSFYCYRTNSVKIEGFKKLPLVSICSILDNSASFDKLKQQRSLRTVQKTMKHQRRVVSFILPATAVTYFFAIFWSAVIEISTGKLETIFLGEARNRSQPVPQEIPDKVSAHANQSSLQLPQLNPSPSPPPQRRQESIWNFEKSKKSLYKLFKRNEYRSYKREERPVTTKIPKEEKSKADKPEAVPDTSKNGAAHQFAAQGSCELASGIKSPRRRQKEPVDPMETPAVDDWIVTMSKHFMDVMHYCPPSINASTTMAIWQQKAANGCGIKLEELPQQLRQIYHADDRIQYKRMKATNECKLRPKHILDYPARAVYTMSFVRSGNPIFFLTKS</sequence>
<proteinExistence type="predicted"/>
<dbReference type="SMART" id="SM00703">
    <property type="entry name" value="NRF"/>
    <property type="match status" value="1"/>
</dbReference>
<feature type="transmembrane region" description="Helical" evidence="2">
    <location>
        <begin position="521"/>
        <end position="545"/>
    </location>
</feature>
<feature type="region of interest" description="Disordered" evidence="1">
    <location>
        <begin position="778"/>
        <end position="804"/>
    </location>
</feature>
<feature type="transmembrane region" description="Helical" evidence="2">
    <location>
        <begin position="345"/>
        <end position="369"/>
    </location>
</feature>
<keyword evidence="2" id="KW-0812">Transmembrane</keyword>
<feature type="transmembrane region" description="Helical" evidence="2">
    <location>
        <begin position="305"/>
        <end position="325"/>
    </location>
</feature>
<feature type="transmembrane region" description="Helical" evidence="2">
    <location>
        <begin position="449"/>
        <end position="468"/>
    </location>
</feature>
<dbReference type="InterPro" id="IPR052728">
    <property type="entry name" value="O2_lipid_transport_reg"/>
</dbReference>
<feature type="transmembrane region" description="Helical" evidence="2">
    <location>
        <begin position="557"/>
        <end position="577"/>
    </location>
</feature>
<evidence type="ECO:0000259" key="4">
    <source>
        <dbReference type="SMART" id="SM00703"/>
    </source>
</evidence>
<keyword evidence="3" id="KW-0732">Signal</keyword>
<dbReference type="AlphaFoldDB" id="A0A9J2PXF6"/>
<reference evidence="6" key="1">
    <citation type="submission" date="2023-03" db="UniProtKB">
        <authorList>
            <consortium name="WormBaseParasite"/>
        </authorList>
    </citation>
    <scope>IDENTIFICATION</scope>
</reference>
<evidence type="ECO:0000256" key="2">
    <source>
        <dbReference type="SAM" id="Phobius"/>
    </source>
</evidence>
<feature type="compositionally biased region" description="Low complexity" evidence="1">
    <location>
        <begin position="783"/>
        <end position="792"/>
    </location>
</feature>
<evidence type="ECO:0000313" key="5">
    <source>
        <dbReference type="Proteomes" id="UP000036681"/>
    </source>
</evidence>
<feature type="domain" description="Nose resistant-to-fluoxetine protein N-terminal" evidence="4">
    <location>
        <begin position="71"/>
        <end position="214"/>
    </location>
</feature>
<feature type="transmembrane region" description="Helical" evidence="2">
    <location>
        <begin position="475"/>
        <end position="501"/>
    </location>
</feature>
<feature type="transmembrane region" description="Helical" evidence="2">
    <location>
        <begin position="389"/>
        <end position="411"/>
    </location>
</feature>
<dbReference type="Proteomes" id="UP000036681">
    <property type="component" value="Unplaced"/>
</dbReference>
<feature type="region of interest" description="Disordered" evidence="1">
    <location>
        <begin position="831"/>
        <end position="858"/>
    </location>
</feature>
<feature type="signal peptide" evidence="3">
    <location>
        <begin position="1"/>
        <end position="19"/>
    </location>
</feature>
<dbReference type="PANTHER" id="PTHR11161:SF55">
    <property type="entry name" value="NOSE RESISTANT-TO-FLUOXETINE PROTEIN N-TERMINAL DOMAIN-CONTAINING PROTEIN"/>
    <property type="match status" value="1"/>
</dbReference>
<name>A0A9J2PXF6_ASCLU</name>
<feature type="transmembrane region" description="Helical" evidence="2">
    <location>
        <begin position="263"/>
        <end position="284"/>
    </location>
</feature>
<evidence type="ECO:0000256" key="3">
    <source>
        <dbReference type="SAM" id="SignalP"/>
    </source>
</evidence>
<organism evidence="5 6">
    <name type="scientific">Ascaris lumbricoides</name>
    <name type="common">Giant roundworm</name>
    <dbReference type="NCBI Taxonomy" id="6252"/>
    <lineage>
        <taxon>Eukaryota</taxon>
        <taxon>Metazoa</taxon>
        <taxon>Ecdysozoa</taxon>
        <taxon>Nematoda</taxon>
        <taxon>Chromadorea</taxon>
        <taxon>Rhabditida</taxon>
        <taxon>Spirurina</taxon>
        <taxon>Ascaridomorpha</taxon>
        <taxon>Ascaridoidea</taxon>
        <taxon>Ascarididae</taxon>
        <taxon>Ascaris</taxon>
    </lineage>
</organism>
<feature type="chain" id="PRO_5039941983" evidence="3">
    <location>
        <begin position="20"/>
        <end position="1001"/>
    </location>
</feature>
<feature type="transmembrane region" description="Helical" evidence="2">
    <location>
        <begin position="597"/>
        <end position="617"/>
    </location>
</feature>
<dbReference type="Pfam" id="PF01757">
    <property type="entry name" value="Acyl_transf_3"/>
    <property type="match status" value="1"/>
</dbReference>
<dbReference type="WBParaSite" id="ALUE_0001430101-mRNA-1">
    <property type="protein sequence ID" value="ALUE_0001430101-mRNA-1"/>
    <property type="gene ID" value="ALUE_0001430101"/>
</dbReference>
<dbReference type="InterPro" id="IPR006621">
    <property type="entry name" value="Nose-resist-to-fluoxetine_N"/>
</dbReference>
<evidence type="ECO:0000313" key="6">
    <source>
        <dbReference type="WBParaSite" id="ALUE_0001430101-mRNA-1"/>
    </source>
</evidence>
<keyword evidence="5" id="KW-1185">Reference proteome</keyword>
<keyword evidence="2" id="KW-1133">Transmembrane helix</keyword>
<keyword evidence="2" id="KW-0472">Membrane</keyword>
<feature type="transmembrane region" description="Helical" evidence="2">
    <location>
        <begin position="726"/>
        <end position="747"/>
    </location>
</feature>
<feature type="transmembrane region" description="Helical" evidence="2">
    <location>
        <begin position="231"/>
        <end position="251"/>
    </location>
</feature>
<evidence type="ECO:0000256" key="1">
    <source>
        <dbReference type="SAM" id="MobiDB-lite"/>
    </source>
</evidence>
<dbReference type="InterPro" id="IPR002656">
    <property type="entry name" value="Acyl_transf_3_dom"/>
</dbReference>
<dbReference type="Pfam" id="PF20146">
    <property type="entry name" value="NRF"/>
    <property type="match status" value="1"/>
</dbReference>
<dbReference type="PANTHER" id="PTHR11161">
    <property type="entry name" value="O-ACYLTRANSFERASE"/>
    <property type="match status" value="1"/>
</dbReference>
<dbReference type="GO" id="GO:0016747">
    <property type="term" value="F:acyltransferase activity, transferring groups other than amino-acyl groups"/>
    <property type="evidence" value="ECO:0007669"/>
    <property type="project" value="InterPro"/>
</dbReference>
<feature type="compositionally biased region" description="Basic and acidic residues" evidence="1">
    <location>
        <begin position="831"/>
        <end position="853"/>
    </location>
</feature>